<gene>
    <name evidence="13" type="ORF">IFM89_036841</name>
</gene>
<evidence type="ECO:0000313" key="13">
    <source>
        <dbReference type="EMBL" id="KAF9590717.1"/>
    </source>
</evidence>
<dbReference type="InterPro" id="IPR007856">
    <property type="entry name" value="SapB_1"/>
</dbReference>
<evidence type="ECO:0000256" key="3">
    <source>
        <dbReference type="ARBA" id="ARBA00022729"/>
    </source>
</evidence>
<reference evidence="13 14" key="1">
    <citation type="submission" date="2020-10" db="EMBL/GenBank/DDBJ databases">
        <title>The Coptis chinensis genome and diversification of protoberbering-type alkaloids.</title>
        <authorList>
            <person name="Wang B."/>
            <person name="Shu S."/>
            <person name="Song C."/>
            <person name="Liu Y."/>
        </authorList>
    </citation>
    <scope>NUCLEOTIDE SEQUENCE [LARGE SCALE GENOMIC DNA]</scope>
    <source>
        <strain evidence="13">HL-2020</strain>
        <tissue evidence="13">Leaf</tissue>
    </source>
</reference>
<keyword evidence="2" id="KW-0964">Secreted</keyword>
<evidence type="ECO:0000256" key="2">
    <source>
        <dbReference type="ARBA" id="ARBA00022525"/>
    </source>
</evidence>
<keyword evidence="14" id="KW-1185">Reference proteome</keyword>
<sequence>MGVRIGVLVLLVVGISLVYYVESRALLAEDLLDTQGAATKTKTDGVCALCEDYVSLAINYLSTNETQTEIIHTLHLGCSQTHSFKEECFKMVDYYAPLFFLEIGKVEPGELCSKLSLCDIPVFATQDSCTLCHQAVAEVLAKLDDPDTQLEIIEILLKVCNKTEQYAKKCKRLVFEYGPLIMANAEKFLVKNDVCTTIHACKTSTDGSGVALSH</sequence>
<dbReference type="GO" id="GO:0006629">
    <property type="term" value="P:lipid metabolic process"/>
    <property type="evidence" value="ECO:0007669"/>
    <property type="project" value="InterPro"/>
</dbReference>
<dbReference type="Proteomes" id="UP000631114">
    <property type="component" value="Unassembled WGS sequence"/>
</dbReference>
<dbReference type="PANTHER" id="PTHR11480">
    <property type="entry name" value="SAPOSIN-RELATED"/>
    <property type="match status" value="1"/>
</dbReference>
<comment type="caution">
    <text evidence="13">The sequence shown here is derived from an EMBL/GenBank/DDBJ whole genome shotgun (WGS) entry which is preliminary data.</text>
</comment>
<comment type="subcellular location">
    <subcellularLocation>
        <location evidence="1">Secreted</location>
        <location evidence="1">Extracellular space</location>
    </subcellularLocation>
</comment>
<evidence type="ECO:0000256" key="11">
    <source>
        <dbReference type="ARBA" id="ARBA00041785"/>
    </source>
</evidence>
<evidence type="ECO:0000256" key="10">
    <source>
        <dbReference type="ARBA" id="ARBA00041094"/>
    </source>
</evidence>
<dbReference type="PANTHER" id="PTHR11480:SF3">
    <property type="entry name" value="BCDNA.GH08312"/>
    <property type="match status" value="1"/>
</dbReference>
<keyword evidence="5" id="KW-0064">Aspartyl protease</keyword>
<evidence type="ECO:0000256" key="6">
    <source>
        <dbReference type="ARBA" id="ARBA00023145"/>
    </source>
</evidence>
<organism evidence="13 14">
    <name type="scientific">Coptis chinensis</name>
    <dbReference type="NCBI Taxonomy" id="261450"/>
    <lineage>
        <taxon>Eukaryota</taxon>
        <taxon>Viridiplantae</taxon>
        <taxon>Streptophyta</taxon>
        <taxon>Embryophyta</taxon>
        <taxon>Tracheophyta</taxon>
        <taxon>Spermatophyta</taxon>
        <taxon>Magnoliopsida</taxon>
        <taxon>Ranunculales</taxon>
        <taxon>Ranunculaceae</taxon>
        <taxon>Coptidoideae</taxon>
        <taxon>Coptis</taxon>
    </lineage>
</organism>
<dbReference type="FunFam" id="1.10.225.10:FF:000008">
    <property type="entry name" value="Pulmonary surfactant-associated protein B"/>
    <property type="match status" value="1"/>
</dbReference>
<name>A0A835H2T2_9MAGN</name>
<dbReference type="SMART" id="SM00741">
    <property type="entry name" value="SapB"/>
    <property type="match status" value="2"/>
</dbReference>
<evidence type="ECO:0000256" key="5">
    <source>
        <dbReference type="ARBA" id="ARBA00022750"/>
    </source>
</evidence>
<keyword evidence="7" id="KW-1015">Disulfide bond</keyword>
<keyword evidence="8" id="KW-0325">Glycoprotein</keyword>
<feature type="domain" description="Saposin B-type" evidence="12">
    <location>
        <begin position="43"/>
        <end position="122"/>
    </location>
</feature>
<evidence type="ECO:0000256" key="1">
    <source>
        <dbReference type="ARBA" id="ARBA00004239"/>
    </source>
</evidence>
<dbReference type="EMBL" id="JADFTS010000009">
    <property type="protein sequence ID" value="KAF9590717.1"/>
    <property type="molecule type" value="Genomic_DNA"/>
</dbReference>
<evidence type="ECO:0000313" key="14">
    <source>
        <dbReference type="Proteomes" id="UP000631114"/>
    </source>
</evidence>
<keyword evidence="5" id="KW-0378">Hydrolase</keyword>
<evidence type="ECO:0000256" key="8">
    <source>
        <dbReference type="ARBA" id="ARBA00023180"/>
    </source>
</evidence>
<keyword evidence="4" id="KW-0677">Repeat</keyword>
<keyword evidence="5" id="KW-0645">Protease</keyword>
<feature type="domain" description="Saposin B-type" evidence="12">
    <location>
        <begin position="125"/>
        <end position="205"/>
    </location>
</feature>
<evidence type="ECO:0000259" key="12">
    <source>
        <dbReference type="PROSITE" id="PS50015"/>
    </source>
</evidence>
<dbReference type="InterPro" id="IPR011001">
    <property type="entry name" value="Saposin-like"/>
</dbReference>
<evidence type="ECO:0000256" key="9">
    <source>
        <dbReference type="ARBA" id="ARBA00037221"/>
    </source>
</evidence>
<evidence type="ECO:0000256" key="4">
    <source>
        <dbReference type="ARBA" id="ARBA00022737"/>
    </source>
</evidence>
<dbReference type="InterPro" id="IPR051428">
    <property type="entry name" value="Sphingo_Act-Surfact_Prot"/>
</dbReference>
<dbReference type="GO" id="GO:0005576">
    <property type="term" value="C:extracellular region"/>
    <property type="evidence" value="ECO:0007669"/>
    <property type="project" value="UniProtKB-SubCell"/>
</dbReference>
<accession>A0A835H2T2</accession>
<dbReference type="PROSITE" id="PS50015">
    <property type="entry name" value="SAP_B"/>
    <property type="match status" value="2"/>
</dbReference>
<dbReference type="Pfam" id="PF05184">
    <property type="entry name" value="SapB_1"/>
    <property type="match status" value="2"/>
</dbReference>
<protein>
    <recommendedName>
        <fullName evidence="10">Pulmonary surfactant-associated protein B</fullName>
    </recommendedName>
    <alternativeName>
        <fullName evidence="11">Pulmonary surfactant-associated proteolipid SPL(Phe)</fullName>
    </alternativeName>
</protein>
<dbReference type="Pfam" id="PF03489">
    <property type="entry name" value="SapB_2"/>
    <property type="match status" value="2"/>
</dbReference>
<dbReference type="GO" id="GO:0004190">
    <property type="term" value="F:aspartic-type endopeptidase activity"/>
    <property type="evidence" value="ECO:0007669"/>
    <property type="project" value="UniProtKB-KW"/>
</dbReference>
<proteinExistence type="predicted"/>
<evidence type="ECO:0000256" key="7">
    <source>
        <dbReference type="ARBA" id="ARBA00023157"/>
    </source>
</evidence>
<dbReference type="Gene3D" id="1.10.225.10">
    <property type="entry name" value="Saposin-like"/>
    <property type="match status" value="2"/>
</dbReference>
<comment type="function">
    <text evidence="9">Pulmonary surfactant-associated proteins promote alveolar stability by lowering the surface tension at the air-liquid interface in the peripheral air spaces. SP-B increases the collapse pressure of palmitic acid to nearly 70 millinewtons per meter.</text>
</comment>
<dbReference type="InterPro" id="IPR008139">
    <property type="entry name" value="SaposinB_dom"/>
</dbReference>
<dbReference type="InterPro" id="IPR008138">
    <property type="entry name" value="SapB_2"/>
</dbReference>
<dbReference type="OrthoDB" id="69496at2759"/>
<keyword evidence="3" id="KW-0732">Signal</keyword>
<dbReference type="AlphaFoldDB" id="A0A835H2T2"/>
<dbReference type="SUPFAM" id="SSF47862">
    <property type="entry name" value="Saposin"/>
    <property type="match status" value="2"/>
</dbReference>
<keyword evidence="6" id="KW-0865">Zymogen</keyword>